<accession>L0WEY2</accession>
<sequence length="224" mass="24675">MYKGLGCLLPLMAPLTASALEFQLMPAWDSKYASEGRNQLAKGGLYSLDAYLAHGDWGVELWHGRGDQTDYRETDATLEYVPSLGKLTPFVSITRLRSDPGRDYDSEVALGGEFLLKPWLIPGIEATYSHQAEGTFVLLSLRTVKALSKTVSINGRLSQGLDYGYTSEAHDGPNHQQLDVTLSWQYAPRLSLFVAGHHSWAGEDVRRDGGGDLSWFGVGLNGYF</sequence>
<reference evidence="2 3" key="1">
    <citation type="journal article" date="2012" name="J. Bacteriol.">
        <title>Genome Sequence of the Alkane-Degrading Bacterium Alcanivorax hongdengensis Type Strain A-11-3.</title>
        <authorList>
            <person name="Lai Q."/>
            <person name="Shao Z."/>
        </authorList>
    </citation>
    <scope>NUCLEOTIDE SEQUENCE [LARGE SCALE GENOMIC DNA]</scope>
    <source>
        <strain evidence="2 3">A-11-3</strain>
    </source>
</reference>
<comment type="caution">
    <text evidence="2">The sequence shown here is derived from an EMBL/GenBank/DDBJ whole genome shotgun (WGS) entry which is preliminary data.</text>
</comment>
<feature type="signal peptide" evidence="1">
    <location>
        <begin position="1"/>
        <end position="19"/>
    </location>
</feature>
<gene>
    <name evidence="2" type="ORF">A11A3_09200</name>
</gene>
<proteinExistence type="predicted"/>
<dbReference type="OrthoDB" id="6078963at2"/>
<dbReference type="Proteomes" id="UP000010164">
    <property type="component" value="Unassembled WGS sequence"/>
</dbReference>
<keyword evidence="3" id="KW-1185">Reference proteome</keyword>
<dbReference type="PATRIC" id="fig|1177179.3.peg.1838"/>
<dbReference type="eggNOG" id="ENOG5032UCI">
    <property type="taxonomic scope" value="Bacteria"/>
</dbReference>
<feature type="chain" id="PRO_5003948538" description="Copper resistance protein B" evidence="1">
    <location>
        <begin position="20"/>
        <end position="224"/>
    </location>
</feature>
<evidence type="ECO:0000256" key="1">
    <source>
        <dbReference type="SAM" id="SignalP"/>
    </source>
</evidence>
<dbReference type="STRING" id="1177179.A11A3_09200"/>
<evidence type="ECO:0000313" key="2">
    <source>
        <dbReference type="EMBL" id="EKF74365.1"/>
    </source>
</evidence>
<evidence type="ECO:0008006" key="4">
    <source>
        <dbReference type="Google" id="ProtNLM"/>
    </source>
</evidence>
<organism evidence="2 3">
    <name type="scientific">Alcanivorax hongdengensis A-11-3</name>
    <dbReference type="NCBI Taxonomy" id="1177179"/>
    <lineage>
        <taxon>Bacteria</taxon>
        <taxon>Pseudomonadati</taxon>
        <taxon>Pseudomonadota</taxon>
        <taxon>Gammaproteobacteria</taxon>
        <taxon>Oceanospirillales</taxon>
        <taxon>Alcanivoracaceae</taxon>
        <taxon>Alcanivorax</taxon>
    </lineage>
</organism>
<keyword evidence="1" id="KW-0732">Signal</keyword>
<evidence type="ECO:0000313" key="3">
    <source>
        <dbReference type="Proteomes" id="UP000010164"/>
    </source>
</evidence>
<dbReference type="AlphaFoldDB" id="L0WEY2"/>
<name>L0WEY2_9GAMM</name>
<dbReference type="EMBL" id="AMRJ01000012">
    <property type="protein sequence ID" value="EKF74365.1"/>
    <property type="molecule type" value="Genomic_DNA"/>
</dbReference>
<protein>
    <recommendedName>
        <fullName evidence="4">Copper resistance protein B</fullName>
    </recommendedName>
</protein>